<dbReference type="SUPFAM" id="SSF54452">
    <property type="entry name" value="MHC antigen-recognition domain"/>
    <property type="match status" value="1"/>
</dbReference>
<evidence type="ECO:0000256" key="7">
    <source>
        <dbReference type="ARBA" id="ARBA00023136"/>
    </source>
</evidence>
<comment type="similarity">
    <text evidence="2 11">Belongs to the MHC class II family.</text>
</comment>
<dbReference type="GO" id="GO:0002250">
    <property type="term" value="P:adaptive immune response"/>
    <property type="evidence" value="ECO:0007669"/>
    <property type="project" value="UniProtKB-KW"/>
</dbReference>
<dbReference type="PANTHER" id="PTHR19944">
    <property type="entry name" value="MHC CLASS II-RELATED"/>
    <property type="match status" value="1"/>
</dbReference>
<evidence type="ECO:0000256" key="3">
    <source>
        <dbReference type="ARBA" id="ARBA00022692"/>
    </source>
</evidence>
<dbReference type="OrthoDB" id="8925804at2759"/>
<dbReference type="Proteomes" id="UP000694564">
    <property type="component" value="Chromosome 7"/>
</dbReference>
<dbReference type="GO" id="GO:0042613">
    <property type="term" value="C:MHC class II protein complex"/>
    <property type="evidence" value="ECO:0007669"/>
    <property type="project" value="UniProtKB-KW"/>
</dbReference>
<dbReference type="SMART" id="SM00407">
    <property type="entry name" value="IGc1"/>
    <property type="match status" value="1"/>
</dbReference>
<dbReference type="Ensembl" id="ENSSVLT00005010033.1">
    <property type="protein sequence ID" value="ENSSVLP00005009051.1"/>
    <property type="gene ID" value="ENSSVLG00005007173.1"/>
</dbReference>
<keyword evidence="10" id="KW-0491">MHC II</keyword>
<evidence type="ECO:0000256" key="12">
    <source>
        <dbReference type="SAM" id="Phobius"/>
    </source>
</evidence>
<dbReference type="Pfam" id="PF00993">
    <property type="entry name" value="MHC_II_alpha"/>
    <property type="match status" value="1"/>
</dbReference>
<evidence type="ECO:0000256" key="2">
    <source>
        <dbReference type="ARBA" id="ARBA00007394"/>
    </source>
</evidence>
<dbReference type="InterPro" id="IPR036179">
    <property type="entry name" value="Ig-like_dom_sf"/>
</dbReference>
<evidence type="ECO:0000256" key="5">
    <source>
        <dbReference type="ARBA" id="ARBA00022989"/>
    </source>
</evidence>
<dbReference type="InterPro" id="IPR013783">
    <property type="entry name" value="Ig-like_fold"/>
</dbReference>
<evidence type="ECO:0000256" key="11">
    <source>
        <dbReference type="RuleBase" id="RU004238"/>
    </source>
</evidence>
<comment type="subcellular location">
    <subcellularLocation>
        <location evidence="1">Membrane</location>
        <topology evidence="1">Single-pass type I membrane protein</topology>
    </subcellularLocation>
</comment>
<reference evidence="14" key="2">
    <citation type="submission" date="2025-09" db="UniProtKB">
        <authorList>
            <consortium name="Ensembl"/>
        </authorList>
    </citation>
    <scope>IDENTIFICATION</scope>
</reference>
<proteinExistence type="inferred from homology"/>
<dbReference type="AlphaFoldDB" id="A0A8D2AZW2"/>
<dbReference type="Gene3D" id="3.10.320.10">
    <property type="entry name" value="Class II Histocompatibility Antigen, M Beta Chain, Chain B, domain 1"/>
    <property type="match status" value="1"/>
</dbReference>
<feature type="transmembrane region" description="Helical" evidence="12">
    <location>
        <begin position="288"/>
        <end position="309"/>
    </location>
</feature>
<dbReference type="PANTHER" id="PTHR19944:SF59">
    <property type="entry name" value="HLA CLASS II HISTOCOMPATIBILITY ANTIGEN, DQ ALPHA 1 CHAIN"/>
    <property type="match status" value="1"/>
</dbReference>
<keyword evidence="15" id="KW-1185">Reference proteome</keyword>
<keyword evidence="3 12" id="KW-0812">Transmembrane</keyword>
<feature type="domain" description="Ig-like" evidence="13">
    <location>
        <begin position="179"/>
        <end position="259"/>
    </location>
</feature>
<evidence type="ECO:0000256" key="10">
    <source>
        <dbReference type="ARBA" id="ARBA00023182"/>
    </source>
</evidence>
<dbReference type="SMART" id="SM00920">
    <property type="entry name" value="MHC_II_alpha"/>
    <property type="match status" value="1"/>
</dbReference>
<keyword evidence="4" id="KW-0391">Immunity</keyword>
<organism evidence="14 15">
    <name type="scientific">Sciurus vulgaris</name>
    <name type="common">Eurasian red squirrel</name>
    <dbReference type="NCBI Taxonomy" id="55149"/>
    <lineage>
        <taxon>Eukaryota</taxon>
        <taxon>Metazoa</taxon>
        <taxon>Chordata</taxon>
        <taxon>Craniata</taxon>
        <taxon>Vertebrata</taxon>
        <taxon>Euteleostomi</taxon>
        <taxon>Mammalia</taxon>
        <taxon>Eutheria</taxon>
        <taxon>Euarchontoglires</taxon>
        <taxon>Glires</taxon>
        <taxon>Rodentia</taxon>
        <taxon>Sciuromorpha</taxon>
        <taxon>Sciuridae</taxon>
        <taxon>Sciurinae</taxon>
        <taxon>Sciurini</taxon>
        <taxon>Sciurus</taxon>
    </lineage>
</organism>
<evidence type="ECO:0000256" key="6">
    <source>
        <dbReference type="ARBA" id="ARBA00023130"/>
    </source>
</evidence>
<dbReference type="GeneTree" id="ENSGT00940000161821"/>
<keyword evidence="8" id="KW-1015">Disulfide bond</keyword>
<dbReference type="PROSITE" id="PS50835">
    <property type="entry name" value="IG_LIKE"/>
    <property type="match status" value="1"/>
</dbReference>
<keyword evidence="9" id="KW-0325">Glycoprotein</keyword>
<evidence type="ECO:0000256" key="4">
    <source>
        <dbReference type="ARBA" id="ARBA00022859"/>
    </source>
</evidence>
<evidence type="ECO:0000256" key="1">
    <source>
        <dbReference type="ARBA" id="ARBA00004479"/>
    </source>
</evidence>
<dbReference type="InterPro" id="IPR050160">
    <property type="entry name" value="MHC/Immunoglobulin"/>
</dbReference>
<dbReference type="Gene3D" id="2.60.40.10">
    <property type="entry name" value="Immunoglobulins"/>
    <property type="match status" value="1"/>
</dbReference>
<dbReference type="PROSITE" id="PS00290">
    <property type="entry name" value="IG_MHC"/>
    <property type="match status" value="1"/>
</dbReference>
<sequence length="325" mass="36493">MDFASPPPQASPWCLCVGDAVALIPPRKKPRSILPRKTHSPTPTSKDFVVKTSSQGKLFSGCKFWDLIKTYFFPLSISHLPTLIFILWNGHSPADHVGTYGTNIYQTYGDYGQFTYEFDGDELFYVDLEKKETVWRQPEFSKFATFEVQKALRNLVVVKKNLDTLIKNSNFTPATNEIPEVVVFPKSPVILGIPNTLICLVDNIFPPVINITWFCNGHLVPEGISETTFYPKSDHSFLKFSYLTFLPSTEDFYDCNVEHWGLEEPLLKHWEPEVPTPMSELTETVVCALGLALGLMGVVMGTILIIRVLHSPRSGGLASCIPKCV</sequence>
<protein>
    <recommendedName>
        <fullName evidence="13">Ig-like domain-containing protein</fullName>
    </recommendedName>
</protein>
<dbReference type="SUPFAM" id="SSF48726">
    <property type="entry name" value="Immunoglobulin"/>
    <property type="match status" value="1"/>
</dbReference>
<keyword evidence="7 12" id="KW-0472">Membrane</keyword>
<dbReference type="InterPro" id="IPR011162">
    <property type="entry name" value="MHC_I/II-like_Ag-recog"/>
</dbReference>
<name>A0A8D2AZW2_SCIVU</name>
<dbReference type="Pfam" id="PF07654">
    <property type="entry name" value="C1-set"/>
    <property type="match status" value="1"/>
</dbReference>
<evidence type="ECO:0000256" key="8">
    <source>
        <dbReference type="ARBA" id="ARBA00023157"/>
    </source>
</evidence>
<dbReference type="InterPro" id="IPR001003">
    <property type="entry name" value="MHC_II_a_N"/>
</dbReference>
<reference evidence="14" key="1">
    <citation type="submission" date="2025-08" db="UniProtKB">
        <authorList>
            <consortium name="Ensembl"/>
        </authorList>
    </citation>
    <scope>IDENTIFICATION</scope>
</reference>
<accession>A0A8D2AZW2</accession>
<dbReference type="InterPro" id="IPR003597">
    <property type="entry name" value="Ig_C1-set"/>
</dbReference>
<dbReference type="InterPro" id="IPR007110">
    <property type="entry name" value="Ig-like_dom"/>
</dbReference>
<evidence type="ECO:0000256" key="9">
    <source>
        <dbReference type="ARBA" id="ARBA00023180"/>
    </source>
</evidence>
<dbReference type="InterPro" id="IPR014745">
    <property type="entry name" value="MHC_II_a/b_N"/>
</dbReference>
<dbReference type="GO" id="GO:1903037">
    <property type="term" value="P:regulation of leukocyte cell-cell adhesion"/>
    <property type="evidence" value="ECO:0007669"/>
    <property type="project" value="UniProtKB-ARBA"/>
</dbReference>
<keyword evidence="6" id="KW-1064">Adaptive immunity</keyword>
<evidence type="ECO:0000259" key="13">
    <source>
        <dbReference type="PROSITE" id="PS50835"/>
    </source>
</evidence>
<dbReference type="InterPro" id="IPR003006">
    <property type="entry name" value="Ig/MHC_CS"/>
</dbReference>
<dbReference type="GO" id="GO:0002504">
    <property type="term" value="P:antigen processing and presentation of peptide or polysaccharide antigen via MHC class II"/>
    <property type="evidence" value="ECO:0007669"/>
    <property type="project" value="UniProtKB-KW"/>
</dbReference>
<dbReference type="GO" id="GO:0050863">
    <property type="term" value="P:regulation of T cell activation"/>
    <property type="evidence" value="ECO:0007669"/>
    <property type="project" value="UniProtKB-ARBA"/>
</dbReference>
<evidence type="ECO:0000313" key="15">
    <source>
        <dbReference type="Proteomes" id="UP000694564"/>
    </source>
</evidence>
<keyword evidence="5 12" id="KW-1133">Transmembrane helix</keyword>
<evidence type="ECO:0000313" key="14">
    <source>
        <dbReference type="Ensembl" id="ENSSVLP00005009051.1"/>
    </source>
</evidence>